<feature type="region of interest" description="Disordered" evidence="1">
    <location>
        <begin position="1"/>
        <end position="39"/>
    </location>
</feature>
<organism evidence="3 4">
    <name type="scientific">Cyphomyrmex costatus</name>
    <dbReference type="NCBI Taxonomy" id="456900"/>
    <lineage>
        <taxon>Eukaryota</taxon>
        <taxon>Metazoa</taxon>
        <taxon>Ecdysozoa</taxon>
        <taxon>Arthropoda</taxon>
        <taxon>Hexapoda</taxon>
        <taxon>Insecta</taxon>
        <taxon>Pterygota</taxon>
        <taxon>Neoptera</taxon>
        <taxon>Endopterygota</taxon>
        <taxon>Hymenoptera</taxon>
        <taxon>Apocrita</taxon>
        <taxon>Aculeata</taxon>
        <taxon>Formicoidea</taxon>
        <taxon>Formicidae</taxon>
        <taxon>Myrmicinae</taxon>
        <taxon>Cyphomyrmex</taxon>
    </lineage>
</organism>
<accession>A0A151IKE4</accession>
<proteinExistence type="predicted"/>
<keyword evidence="4" id="KW-1185">Reference proteome</keyword>
<sequence>MPSYPKGNRSVTYRPSRPRKRKVHKKESEEPEETECPSSSRRKLSSVDVFDAEVNNAHTYRIIEFVSVFNMLSQLLICRYCKKDVKFTEAGARGFGFKIVVSCSCKESTCINSGPCINTGFEINRRLVFVMRLLGIGREGVNLFAGLMDFGTGLSNTAYDGIVNHVYNAVKYVFEVVCKKAVAEEEKLNEKKEKPKSDFHVSGDGSWKKRGFSSLLGVTTLIGNLTGKVIDLIVKSAFCKSCIAWKSKEGTAEYTEWYETHHEECLANHSGSAGKMEVDSIKEMFSQSEEKYGVRYVNYIGDGDSKTFQGILNLNPYGDECPVIKSECIGHIEKRMGTRLRNVKKDKKLGGRGKLTDVLIKKITRYYGLAIRRNVNSVQDMRTAIQATFDHLTSTDAKPKHQNCPAGADSWCKWRKAESIGKTASYKHPSPLHQDVEKNILPIFKDLSKDELLNRCLGGYTQNANESFNATVWRLAPKHLHSGAKIVNIAAFIAAAVFNEGYNAILMIMNKLEIVIGLQANNLAQSYDEKRMTRQDRRSMECSKAARTARRMQQMAQNEFYEEAEGLLYAPGIAD</sequence>
<protein>
    <recommendedName>
        <fullName evidence="2">Mutator-like transposase domain-containing protein</fullName>
    </recommendedName>
</protein>
<name>A0A151IKE4_9HYME</name>
<dbReference type="AlphaFoldDB" id="A0A151IKE4"/>
<dbReference type="InterPro" id="IPR049012">
    <property type="entry name" value="Mutator_transp_dom"/>
</dbReference>
<dbReference type="Pfam" id="PF20700">
    <property type="entry name" value="Mutator"/>
    <property type="match status" value="1"/>
</dbReference>
<evidence type="ECO:0000313" key="4">
    <source>
        <dbReference type="Proteomes" id="UP000078542"/>
    </source>
</evidence>
<dbReference type="Proteomes" id="UP000078542">
    <property type="component" value="Unassembled WGS sequence"/>
</dbReference>
<dbReference type="EMBL" id="KQ977213">
    <property type="protein sequence ID" value="KYN04949.1"/>
    <property type="molecule type" value="Genomic_DNA"/>
</dbReference>
<feature type="domain" description="Mutator-like transposase" evidence="2">
    <location>
        <begin position="60"/>
        <end position="412"/>
    </location>
</feature>
<feature type="compositionally biased region" description="Basic residues" evidence="1">
    <location>
        <begin position="16"/>
        <end position="25"/>
    </location>
</feature>
<evidence type="ECO:0000256" key="1">
    <source>
        <dbReference type="SAM" id="MobiDB-lite"/>
    </source>
</evidence>
<evidence type="ECO:0000313" key="3">
    <source>
        <dbReference type="EMBL" id="KYN04949.1"/>
    </source>
</evidence>
<gene>
    <name evidence="3" type="ORF">ALC62_04169</name>
</gene>
<dbReference type="PANTHER" id="PTHR33309:SF3">
    <property type="entry name" value="CCHC-TYPE DOMAIN-CONTAINING PROTEIN"/>
    <property type="match status" value="1"/>
</dbReference>
<reference evidence="3 4" key="1">
    <citation type="submission" date="2016-03" db="EMBL/GenBank/DDBJ databases">
        <title>Cyphomyrmex costatus WGS genome.</title>
        <authorList>
            <person name="Nygaard S."/>
            <person name="Hu H."/>
            <person name="Boomsma J."/>
            <person name="Zhang G."/>
        </authorList>
    </citation>
    <scope>NUCLEOTIDE SEQUENCE [LARGE SCALE GENOMIC DNA]</scope>
    <source>
        <strain evidence="3">MS0001</strain>
        <tissue evidence="3">Whole body</tissue>
    </source>
</reference>
<dbReference type="PANTHER" id="PTHR33309">
    <property type="entry name" value="KERATIN, ULTRA HIGH-SULFUR MATRIX PROTEIN-LIKE"/>
    <property type="match status" value="1"/>
</dbReference>
<evidence type="ECO:0000259" key="2">
    <source>
        <dbReference type="Pfam" id="PF20700"/>
    </source>
</evidence>